<proteinExistence type="predicted"/>
<comment type="caution">
    <text evidence="2">The sequence shown here is derived from an EMBL/GenBank/DDBJ whole genome shotgun (WGS) entry which is preliminary data.</text>
</comment>
<organism evidence="2 3">
    <name type="scientific">Aquabacterium soli</name>
    <dbReference type="NCBI Taxonomy" id="2493092"/>
    <lineage>
        <taxon>Bacteria</taxon>
        <taxon>Pseudomonadati</taxon>
        <taxon>Pseudomonadota</taxon>
        <taxon>Betaproteobacteria</taxon>
        <taxon>Burkholderiales</taxon>
        <taxon>Aquabacterium</taxon>
    </lineage>
</organism>
<dbReference type="AlphaFoldDB" id="A0A426VB78"/>
<dbReference type="Pfam" id="PF11306">
    <property type="entry name" value="DUF3108"/>
    <property type="match status" value="1"/>
</dbReference>
<dbReference type="RefSeq" id="WP_125243546.1">
    <property type="nucleotide sequence ID" value="NZ_RSED01000008.1"/>
</dbReference>
<sequence length="401" mass="42693">MAQGSGSRPPSAWRRRAALVAVVAGVLLAHALVTRGVMGQMESMGADGPTIKRMEAVMVADMRLSAPPVVAAPPPMHPPAALASPAAPQAASAASKPASAPAPDNAASEELLPETQAAAASQAAEPAASETLVAAAESASAASSPEAFAPVVATAASATIDDAKPFEWPLATRVTFKAEGYIRGPIYGQAQVEWVRQDMRYQVRVDASVGPSFAPLGSQRWTSEGDITPAGLVPRRFESINKLLISSGTPRRVTFHTDEIELSDGHREPKLPLVQDPASHYIQLAYMALLKPDTLKVGGTLSMPLAWTNQQDTVVYDIEAQEALDTPLGKIDTFRLKPRPLASQKEREKERGEVLAEIWIAPSLQYLPIRMLLRQGKVNYVDMKMDKMPQQAAAPAPVAPP</sequence>
<dbReference type="Proteomes" id="UP000269265">
    <property type="component" value="Unassembled WGS sequence"/>
</dbReference>
<name>A0A426VB78_9BURK</name>
<keyword evidence="3" id="KW-1185">Reference proteome</keyword>
<evidence type="ECO:0000313" key="2">
    <source>
        <dbReference type="EMBL" id="RRS04142.1"/>
    </source>
</evidence>
<evidence type="ECO:0000256" key="1">
    <source>
        <dbReference type="SAM" id="MobiDB-lite"/>
    </source>
</evidence>
<dbReference type="EMBL" id="RSED01000008">
    <property type="protein sequence ID" value="RRS04142.1"/>
    <property type="molecule type" value="Genomic_DNA"/>
</dbReference>
<evidence type="ECO:0000313" key="3">
    <source>
        <dbReference type="Proteomes" id="UP000269265"/>
    </source>
</evidence>
<gene>
    <name evidence="2" type="ORF">EIP75_12265</name>
</gene>
<reference evidence="2 3" key="1">
    <citation type="submission" date="2018-12" db="EMBL/GenBank/DDBJ databases">
        <title>The whole draft genome of Aquabacterium sp. SJQ9.</title>
        <authorList>
            <person name="Sun L."/>
            <person name="Gao X."/>
            <person name="Chen W."/>
            <person name="Huang K."/>
        </authorList>
    </citation>
    <scope>NUCLEOTIDE SEQUENCE [LARGE SCALE GENOMIC DNA]</scope>
    <source>
        <strain evidence="2 3">SJQ9</strain>
    </source>
</reference>
<feature type="region of interest" description="Disordered" evidence="1">
    <location>
        <begin position="80"/>
        <end position="109"/>
    </location>
</feature>
<dbReference type="OrthoDB" id="8526020at2"/>
<accession>A0A426VB78</accession>
<protein>
    <submittedName>
        <fullName evidence="2">DUF3108 domain-containing protein</fullName>
    </submittedName>
</protein>
<dbReference type="InterPro" id="IPR021457">
    <property type="entry name" value="DUF3108"/>
</dbReference>